<evidence type="ECO:0000256" key="1">
    <source>
        <dbReference type="ARBA" id="ARBA00005531"/>
    </source>
</evidence>
<comment type="similarity">
    <text evidence="1">Belongs to the thiolase-like superfamily. Chalcone/stilbene synthases family.</text>
</comment>
<accession>A0A418YY82</accession>
<dbReference type="EMBL" id="QVRA01000001">
    <property type="protein sequence ID" value="RJG57785.1"/>
    <property type="molecule type" value="Genomic_DNA"/>
</dbReference>
<dbReference type="InterPro" id="IPR012328">
    <property type="entry name" value="Chalcone/stilbene_synt_C"/>
</dbReference>
<keyword evidence="7" id="KW-1185">Reference proteome</keyword>
<reference evidence="6 7" key="1">
    <citation type="submission" date="2018-08" db="EMBL/GenBank/DDBJ databases">
        <title>Sphingobium sp. EO9.</title>
        <authorList>
            <person name="Park Y."/>
            <person name="Kim K.H."/>
            <person name="Jeon C.O."/>
        </authorList>
    </citation>
    <scope>NUCLEOTIDE SEQUENCE [LARGE SCALE GENOMIC DNA]</scope>
    <source>
        <strain evidence="6 7">EO9</strain>
    </source>
</reference>
<evidence type="ECO:0000313" key="7">
    <source>
        <dbReference type="Proteomes" id="UP000283469"/>
    </source>
</evidence>
<feature type="domain" description="Chalcone/stilbene synthase N-terminal" evidence="4">
    <location>
        <begin position="14"/>
        <end position="222"/>
    </location>
</feature>
<dbReference type="OrthoDB" id="9786288at2"/>
<feature type="domain" description="Chalcone/stilbene synthase C-terminal" evidence="5">
    <location>
        <begin position="234"/>
        <end position="358"/>
    </location>
</feature>
<dbReference type="AlphaFoldDB" id="A0A418YY82"/>
<evidence type="ECO:0000256" key="2">
    <source>
        <dbReference type="ARBA" id="ARBA00022679"/>
    </source>
</evidence>
<protein>
    <submittedName>
        <fullName evidence="6">Type III polyketide synthase</fullName>
    </submittedName>
</protein>
<organism evidence="6 7">
    <name type="scientific">Sphingobium terrigena</name>
    <dbReference type="NCBI Taxonomy" id="2304063"/>
    <lineage>
        <taxon>Bacteria</taxon>
        <taxon>Pseudomonadati</taxon>
        <taxon>Pseudomonadota</taxon>
        <taxon>Alphaproteobacteria</taxon>
        <taxon>Sphingomonadales</taxon>
        <taxon>Sphingomonadaceae</taxon>
        <taxon>Sphingobium</taxon>
    </lineage>
</organism>
<evidence type="ECO:0000256" key="3">
    <source>
        <dbReference type="PIRSR" id="PIRSR000451-1"/>
    </source>
</evidence>
<dbReference type="GO" id="GO:0030639">
    <property type="term" value="P:polyketide biosynthetic process"/>
    <property type="evidence" value="ECO:0007669"/>
    <property type="project" value="TreeGrafter"/>
</dbReference>
<dbReference type="InterPro" id="IPR016039">
    <property type="entry name" value="Thiolase-like"/>
</dbReference>
<dbReference type="PIRSF" id="PIRSF000451">
    <property type="entry name" value="PKS_III"/>
    <property type="match status" value="1"/>
</dbReference>
<proteinExistence type="inferred from homology"/>
<dbReference type="InterPro" id="IPR001099">
    <property type="entry name" value="Chalcone/stilbene_synt_N"/>
</dbReference>
<dbReference type="Proteomes" id="UP000283469">
    <property type="component" value="Unassembled WGS sequence"/>
</dbReference>
<dbReference type="CDD" id="cd00831">
    <property type="entry name" value="CHS_like"/>
    <property type="match status" value="1"/>
</dbReference>
<keyword evidence="2" id="KW-0808">Transferase</keyword>
<sequence>MAGPGHRASAQQRQRIISSTATIHAIGTAVPMTDVHPAFIDWAGARIADRRERALFVRMAQRSGIAHRWSVLESPTAQGGFYGAAWPTTAQRMAIYADEAPLLAARAVSALGEQVAIDGITHLVVASCTGFTAPGIDQRLITLLGLAPSVERLMVGYMGCYAAIVALRSARHIVRSEPGARVLVVCVELSSLHLQDDARVEPLLAMLQFGDGAAAALVSGGPGGIALGQPFAMTVPDTAGLIRWDLGDHGFAMHLSGEVPGAIAQALAGTVTLPVPAESVDLWAVHAGGRSILDAVARALDLAPDALEHSRAVLRAFGNMSSATLMFVLARILAGGETGQGIALAFGPGLAAEGLTFRRETP</sequence>
<gene>
    <name evidence="6" type="ORF">D0Z70_00735</name>
</gene>
<dbReference type="GO" id="GO:0016747">
    <property type="term" value="F:acyltransferase activity, transferring groups other than amino-acyl groups"/>
    <property type="evidence" value="ECO:0007669"/>
    <property type="project" value="InterPro"/>
</dbReference>
<feature type="active site" description="Acyl-thioester intermediate" evidence="3">
    <location>
        <position position="160"/>
    </location>
</feature>
<evidence type="ECO:0000259" key="5">
    <source>
        <dbReference type="Pfam" id="PF02797"/>
    </source>
</evidence>
<dbReference type="PANTHER" id="PTHR11877">
    <property type="entry name" value="HYDROXYMETHYLGLUTARYL-COA SYNTHASE"/>
    <property type="match status" value="1"/>
</dbReference>
<dbReference type="Gene3D" id="3.40.47.10">
    <property type="match status" value="2"/>
</dbReference>
<dbReference type="Pfam" id="PF00195">
    <property type="entry name" value="Chal_sti_synt_N"/>
    <property type="match status" value="1"/>
</dbReference>
<dbReference type="RefSeq" id="WP_119743515.1">
    <property type="nucleotide sequence ID" value="NZ_QVRA01000001.1"/>
</dbReference>
<dbReference type="Pfam" id="PF02797">
    <property type="entry name" value="Chal_sti_synt_C"/>
    <property type="match status" value="1"/>
</dbReference>
<dbReference type="InterPro" id="IPR011141">
    <property type="entry name" value="Polyketide_synthase_type-III"/>
</dbReference>
<dbReference type="SUPFAM" id="SSF53901">
    <property type="entry name" value="Thiolase-like"/>
    <property type="match status" value="2"/>
</dbReference>
<comment type="caution">
    <text evidence="6">The sequence shown here is derived from an EMBL/GenBank/DDBJ whole genome shotgun (WGS) entry which is preliminary data.</text>
</comment>
<name>A0A418YY82_9SPHN</name>
<dbReference type="PANTHER" id="PTHR11877:SF46">
    <property type="entry name" value="TYPE III POLYKETIDE SYNTHASE A"/>
    <property type="match status" value="1"/>
</dbReference>
<evidence type="ECO:0000313" key="6">
    <source>
        <dbReference type="EMBL" id="RJG57785.1"/>
    </source>
</evidence>
<evidence type="ECO:0000259" key="4">
    <source>
        <dbReference type="Pfam" id="PF00195"/>
    </source>
</evidence>